<comment type="caution">
    <text evidence="2">The sequence shown here is derived from an EMBL/GenBank/DDBJ whole genome shotgun (WGS) entry which is preliminary data.</text>
</comment>
<organism evidence="2 3">
    <name type="scientific">Skeletonema marinoi</name>
    <dbReference type="NCBI Taxonomy" id="267567"/>
    <lineage>
        <taxon>Eukaryota</taxon>
        <taxon>Sar</taxon>
        <taxon>Stramenopiles</taxon>
        <taxon>Ochrophyta</taxon>
        <taxon>Bacillariophyta</taxon>
        <taxon>Coscinodiscophyceae</taxon>
        <taxon>Thalassiosirophycidae</taxon>
        <taxon>Thalassiosirales</taxon>
        <taxon>Skeletonemataceae</taxon>
        <taxon>Skeletonema</taxon>
        <taxon>Skeletonema marinoi-dohrnii complex</taxon>
    </lineage>
</organism>
<name>A0AAD9DJK5_9STRA</name>
<dbReference type="Proteomes" id="UP001224775">
    <property type="component" value="Unassembled WGS sequence"/>
</dbReference>
<dbReference type="EMBL" id="JATAAI010000001">
    <property type="protein sequence ID" value="KAK1748514.1"/>
    <property type="molecule type" value="Genomic_DNA"/>
</dbReference>
<feature type="compositionally biased region" description="Low complexity" evidence="1">
    <location>
        <begin position="35"/>
        <end position="49"/>
    </location>
</feature>
<evidence type="ECO:0000256" key="1">
    <source>
        <dbReference type="SAM" id="MobiDB-lite"/>
    </source>
</evidence>
<keyword evidence="3" id="KW-1185">Reference proteome</keyword>
<accession>A0AAD9DJK5</accession>
<gene>
    <name evidence="2" type="ORF">QTG54_000453</name>
</gene>
<feature type="region of interest" description="Disordered" evidence="1">
    <location>
        <begin position="1"/>
        <end position="67"/>
    </location>
</feature>
<sequence length="67" mass="6934">MELDLTSPIVPTGKATKEVKSTPKKTPKPSILSPASTKKAAKGAGSVATPAGRRSARIARKSMDKDS</sequence>
<reference evidence="2" key="1">
    <citation type="submission" date="2023-06" db="EMBL/GenBank/DDBJ databases">
        <title>Survivors Of The Sea: Transcriptome response of Skeletonema marinoi to long-term dormancy.</title>
        <authorList>
            <person name="Pinder M.I.M."/>
            <person name="Kourtchenko O."/>
            <person name="Robertson E.K."/>
            <person name="Larsson T."/>
            <person name="Maumus F."/>
            <person name="Osuna-Cruz C.M."/>
            <person name="Vancaester E."/>
            <person name="Stenow R."/>
            <person name="Vandepoele K."/>
            <person name="Ploug H."/>
            <person name="Bruchert V."/>
            <person name="Godhe A."/>
            <person name="Topel M."/>
        </authorList>
    </citation>
    <scope>NUCLEOTIDE SEQUENCE</scope>
    <source>
        <strain evidence="2">R05AC</strain>
    </source>
</reference>
<protein>
    <submittedName>
        <fullName evidence="2">Uncharacterized protein</fullName>
    </submittedName>
</protein>
<evidence type="ECO:0000313" key="3">
    <source>
        <dbReference type="Proteomes" id="UP001224775"/>
    </source>
</evidence>
<proteinExistence type="predicted"/>
<evidence type="ECO:0000313" key="2">
    <source>
        <dbReference type="EMBL" id="KAK1748514.1"/>
    </source>
</evidence>
<dbReference type="AlphaFoldDB" id="A0AAD9DJK5"/>